<evidence type="ECO:0000313" key="2">
    <source>
        <dbReference type="Proteomes" id="UP001304895"/>
    </source>
</evidence>
<keyword evidence="2" id="KW-1185">Reference proteome</keyword>
<proteinExistence type="predicted"/>
<name>A0AAN6ZI62_9PEZI</name>
<reference evidence="1" key="2">
    <citation type="submission" date="2023-05" db="EMBL/GenBank/DDBJ databases">
        <authorList>
            <consortium name="Lawrence Berkeley National Laboratory"/>
            <person name="Steindorff A."/>
            <person name="Hensen N."/>
            <person name="Bonometti L."/>
            <person name="Westerberg I."/>
            <person name="Brannstrom I.O."/>
            <person name="Guillou S."/>
            <person name="Cros-Aarteil S."/>
            <person name="Calhoun S."/>
            <person name="Haridas S."/>
            <person name="Kuo A."/>
            <person name="Mondo S."/>
            <person name="Pangilinan J."/>
            <person name="Riley R."/>
            <person name="Labutti K."/>
            <person name="Andreopoulos B."/>
            <person name="Lipzen A."/>
            <person name="Chen C."/>
            <person name="Yanf M."/>
            <person name="Daum C."/>
            <person name="Ng V."/>
            <person name="Clum A."/>
            <person name="Ohm R."/>
            <person name="Martin F."/>
            <person name="Silar P."/>
            <person name="Natvig D."/>
            <person name="Lalanne C."/>
            <person name="Gautier V."/>
            <person name="Ament-Velasquez S.L."/>
            <person name="Kruys A."/>
            <person name="Hutchinson M.I."/>
            <person name="Powell A.J."/>
            <person name="Barry K."/>
            <person name="Miller A.N."/>
            <person name="Grigoriev I.V."/>
            <person name="Debuchy R."/>
            <person name="Gladieux P."/>
            <person name="Thoren M.H."/>
            <person name="Johannesson H."/>
        </authorList>
    </citation>
    <scope>NUCLEOTIDE SEQUENCE</scope>
    <source>
        <strain evidence="1">CBS 123565</strain>
    </source>
</reference>
<sequence>MGRTLYKGDAALQVARDDIPCPTFARGDTIVGHVRRRLPLVSTSATIKVTLCGRTKSKITIGRGQSGNSYYRGRFAVIDETAHLQTIFQGPLHIAAGEGARSWPFALDIPTHCAPRMLANSVAKEQSFLPLDAEAIATHPLPDSFNMYHSGFSSKREGFVEYFIKATMTYMFNSVHHHETAILPFRLASPSNAPPIIDFSLRQHRAFSIFSSFKLHLDTNTLGLTFTQKRQKLFGSSKVPRIGGRMEVDLPRVVQIGNPNPIPVRLRFVPDPKASSPNMCGVPAKISVMSLRLEIVARTVVRCDGTWSPHEADDTADVPLQLWPLQPRGPLYIPCTGEWPAVDVGREIGLRILSRNMIAIGDKRRTCELIPDFTTYNIKRSHHVLAELVAEAGGEMIHLKVGGWQLVVLPPARGVSGFHAPAPGQASASTQAGISTVQVPEVPPPPFDAGSESWIHPPAEADAPPAFAEVVNEDTIGNKGSGGRFPRQTREATAYLEMCLDEALEDEATSGLAETSERLDMSGERFKGIGDANEIRADKGACGKQKQAVARPRTRREIFLALTSTDHHCIQPFFATMEQIRRRRLERTQYRMLKTLWQHLDFHSPDTLDDAALNALGVVRGADLDVDNPIPLDFEPRYFGPCHGEIGGLEEELETRGPHWRPSKDKPEHLRDDEWIRNAGYTYAEMRRD</sequence>
<accession>A0AAN6ZI62</accession>
<gene>
    <name evidence="1" type="ORF">BT67DRAFT_431067</name>
</gene>
<dbReference type="InterPro" id="IPR014752">
    <property type="entry name" value="Arrestin-like_C"/>
</dbReference>
<dbReference type="AlphaFoldDB" id="A0AAN6ZI62"/>
<dbReference type="Proteomes" id="UP001304895">
    <property type="component" value="Unassembled WGS sequence"/>
</dbReference>
<comment type="caution">
    <text evidence="1">The sequence shown here is derived from an EMBL/GenBank/DDBJ whole genome shotgun (WGS) entry which is preliminary data.</text>
</comment>
<dbReference type="Gene3D" id="2.60.40.640">
    <property type="match status" value="1"/>
</dbReference>
<dbReference type="EMBL" id="MU853401">
    <property type="protein sequence ID" value="KAK4138459.1"/>
    <property type="molecule type" value="Genomic_DNA"/>
</dbReference>
<organism evidence="1 2">
    <name type="scientific">Trichocladium antarcticum</name>
    <dbReference type="NCBI Taxonomy" id="1450529"/>
    <lineage>
        <taxon>Eukaryota</taxon>
        <taxon>Fungi</taxon>
        <taxon>Dikarya</taxon>
        <taxon>Ascomycota</taxon>
        <taxon>Pezizomycotina</taxon>
        <taxon>Sordariomycetes</taxon>
        <taxon>Sordariomycetidae</taxon>
        <taxon>Sordariales</taxon>
        <taxon>Chaetomiaceae</taxon>
        <taxon>Trichocladium</taxon>
    </lineage>
</organism>
<reference evidence="1" key="1">
    <citation type="journal article" date="2023" name="Mol. Phylogenet. Evol.">
        <title>Genome-scale phylogeny and comparative genomics of the fungal order Sordariales.</title>
        <authorList>
            <person name="Hensen N."/>
            <person name="Bonometti L."/>
            <person name="Westerberg I."/>
            <person name="Brannstrom I.O."/>
            <person name="Guillou S."/>
            <person name="Cros-Aarteil S."/>
            <person name="Calhoun S."/>
            <person name="Haridas S."/>
            <person name="Kuo A."/>
            <person name="Mondo S."/>
            <person name="Pangilinan J."/>
            <person name="Riley R."/>
            <person name="LaButti K."/>
            <person name="Andreopoulos B."/>
            <person name="Lipzen A."/>
            <person name="Chen C."/>
            <person name="Yan M."/>
            <person name="Daum C."/>
            <person name="Ng V."/>
            <person name="Clum A."/>
            <person name="Steindorff A."/>
            <person name="Ohm R.A."/>
            <person name="Martin F."/>
            <person name="Silar P."/>
            <person name="Natvig D.O."/>
            <person name="Lalanne C."/>
            <person name="Gautier V."/>
            <person name="Ament-Velasquez S.L."/>
            <person name="Kruys A."/>
            <person name="Hutchinson M.I."/>
            <person name="Powell A.J."/>
            <person name="Barry K."/>
            <person name="Miller A.N."/>
            <person name="Grigoriev I.V."/>
            <person name="Debuchy R."/>
            <person name="Gladieux P."/>
            <person name="Hiltunen Thoren M."/>
            <person name="Johannesson H."/>
        </authorList>
    </citation>
    <scope>NUCLEOTIDE SEQUENCE</scope>
    <source>
        <strain evidence="1">CBS 123565</strain>
    </source>
</reference>
<protein>
    <submittedName>
        <fullName evidence="1">Uncharacterized protein</fullName>
    </submittedName>
</protein>
<evidence type="ECO:0000313" key="1">
    <source>
        <dbReference type="EMBL" id="KAK4138459.1"/>
    </source>
</evidence>